<protein>
    <submittedName>
        <fullName evidence="8">Insulinase family protein</fullName>
    </submittedName>
</protein>
<evidence type="ECO:0000313" key="9">
    <source>
        <dbReference type="Proteomes" id="UP001056693"/>
    </source>
</evidence>
<organism evidence="8 9">
    <name type="scientific">Ruminococcus bromii</name>
    <dbReference type="NCBI Taxonomy" id="40518"/>
    <lineage>
        <taxon>Bacteria</taxon>
        <taxon>Bacillati</taxon>
        <taxon>Bacillota</taxon>
        <taxon>Clostridia</taxon>
        <taxon>Eubacteriales</taxon>
        <taxon>Oscillospiraceae</taxon>
        <taxon>Ruminococcus</taxon>
    </lineage>
</organism>
<evidence type="ECO:0000256" key="5">
    <source>
        <dbReference type="ARBA" id="ARBA00023049"/>
    </source>
</evidence>
<dbReference type="InterPro" id="IPR011765">
    <property type="entry name" value="Pept_M16_N"/>
</dbReference>
<evidence type="ECO:0000256" key="2">
    <source>
        <dbReference type="ARBA" id="ARBA00022670"/>
    </source>
</evidence>
<feature type="domain" description="Peptidase M16 N-terminal" evidence="6">
    <location>
        <begin position="21"/>
        <end position="156"/>
    </location>
</feature>
<dbReference type="Proteomes" id="UP001056693">
    <property type="component" value="Unassembled WGS sequence"/>
</dbReference>
<comment type="caution">
    <text evidence="8">The sequence shown here is derived from an EMBL/GenBank/DDBJ whole genome shotgun (WGS) entry which is preliminary data.</text>
</comment>
<reference evidence="8 9" key="1">
    <citation type="submission" date="2019-03" db="EMBL/GenBank/DDBJ databases">
        <authorList>
            <person name="Molinero N."/>
            <person name="Sanchez B."/>
            <person name="Walker A."/>
            <person name="Duncan S."/>
            <person name="Delgado S."/>
            <person name="Margolles A."/>
        </authorList>
    </citation>
    <scope>NUCLEOTIDE SEQUENCE [LARGE SCALE GENOMIC DNA]</scope>
    <source>
        <strain evidence="8 9">IPLA60002</strain>
    </source>
</reference>
<feature type="domain" description="Peptidase M16 C-terminal" evidence="7">
    <location>
        <begin position="163"/>
        <end position="333"/>
    </location>
</feature>
<dbReference type="SUPFAM" id="SSF63411">
    <property type="entry name" value="LuxS/MPP-like metallohydrolase"/>
    <property type="match status" value="2"/>
</dbReference>
<dbReference type="InterPro" id="IPR050626">
    <property type="entry name" value="Peptidase_M16"/>
</dbReference>
<evidence type="ECO:0000256" key="3">
    <source>
        <dbReference type="ARBA" id="ARBA00022801"/>
    </source>
</evidence>
<accession>A0ABT0NK08</accession>
<evidence type="ECO:0000259" key="6">
    <source>
        <dbReference type="Pfam" id="PF00675"/>
    </source>
</evidence>
<keyword evidence="4" id="KW-0862">Zinc</keyword>
<dbReference type="InterPro" id="IPR011249">
    <property type="entry name" value="Metalloenz_LuxS/M16"/>
</dbReference>
<dbReference type="PANTHER" id="PTHR43690:SF17">
    <property type="entry name" value="PROTEIN YHJJ"/>
    <property type="match status" value="1"/>
</dbReference>
<dbReference type="Pfam" id="PF00675">
    <property type="entry name" value="Peptidase_M16"/>
    <property type="match status" value="1"/>
</dbReference>
<keyword evidence="3" id="KW-0378">Hydrolase</keyword>
<keyword evidence="9" id="KW-1185">Reference proteome</keyword>
<evidence type="ECO:0000259" key="7">
    <source>
        <dbReference type="Pfam" id="PF05193"/>
    </source>
</evidence>
<comment type="similarity">
    <text evidence="1">Belongs to the peptidase M16 family.</text>
</comment>
<keyword evidence="2" id="KW-0645">Protease</keyword>
<dbReference type="Pfam" id="PF05193">
    <property type="entry name" value="Peptidase_M16_C"/>
    <property type="match status" value="1"/>
</dbReference>
<keyword evidence="5" id="KW-0482">Metalloprotease</keyword>
<gene>
    <name evidence="8" type="ORF">E2N93_11030</name>
</gene>
<evidence type="ECO:0000256" key="1">
    <source>
        <dbReference type="ARBA" id="ARBA00007261"/>
    </source>
</evidence>
<sequence length="423" mass="49174">MKKKSEILPNNICFITHQLEHLHNVSVSISFKAGSLYESKYNNGISHLVEHLFFRQLSDLSQESLYFNMQKIGGEITGKTYCDYVTFSINVIPQYLYDALDIMLKFFDDFEWSNSIILKEKEVVLRQIENKAYSYNQWIDSIYFENTKYTLPIMGTKKTVKSLTAFEINSWKKEYFSPANSCVTITGNFSNEFYDFLKQKLSIINNFGKKQAPIIEIAPNFTKRNSDNYLTVINADSKLSEVVVLFDIKNTFDYESVKLITSILSDGCGSKLSMIMREKYKLTDDIFTQLTSYCGFHRYSISYTVKNKNIFNSIDILFKIINEIKTDITLNEYASTIPFFTDNQMIDLDNCQKLNEDYVLSDFILDILPSDPIEKAKKYKKILINDLIKIANEIFVKENISFIIETSINPSNIKSFLDNLMYH</sequence>
<evidence type="ECO:0000313" key="8">
    <source>
        <dbReference type="EMBL" id="MCL3788511.1"/>
    </source>
</evidence>
<dbReference type="EMBL" id="SNUZ01000017">
    <property type="protein sequence ID" value="MCL3788511.1"/>
    <property type="molecule type" value="Genomic_DNA"/>
</dbReference>
<evidence type="ECO:0000256" key="4">
    <source>
        <dbReference type="ARBA" id="ARBA00022833"/>
    </source>
</evidence>
<dbReference type="Gene3D" id="3.30.830.10">
    <property type="entry name" value="Metalloenzyme, LuxS/M16 peptidase-like"/>
    <property type="match status" value="2"/>
</dbReference>
<proteinExistence type="inferred from homology"/>
<dbReference type="PANTHER" id="PTHR43690">
    <property type="entry name" value="NARDILYSIN"/>
    <property type="match status" value="1"/>
</dbReference>
<dbReference type="InterPro" id="IPR007863">
    <property type="entry name" value="Peptidase_M16_C"/>
</dbReference>
<name>A0ABT0NK08_9FIRM</name>
<dbReference type="RefSeq" id="WP_249377333.1">
    <property type="nucleotide sequence ID" value="NZ_SNUZ01000017.1"/>
</dbReference>